<name>K1P8H4_MAGGI</name>
<organism evidence="1">
    <name type="scientific">Magallana gigas</name>
    <name type="common">Pacific oyster</name>
    <name type="synonym">Crassostrea gigas</name>
    <dbReference type="NCBI Taxonomy" id="29159"/>
    <lineage>
        <taxon>Eukaryota</taxon>
        <taxon>Metazoa</taxon>
        <taxon>Spiralia</taxon>
        <taxon>Lophotrochozoa</taxon>
        <taxon>Mollusca</taxon>
        <taxon>Bivalvia</taxon>
        <taxon>Autobranchia</taxon>
        <taxon>Pteriomorphia</taxon>
        <taxon>Ostreida</taxon>
        <taxon>Ostreoidea</taxon>
        <taxon>Ostreidae</taxon>
        <taxon>Magallana</taxon>
    </lineage>
</organism>
<proteinExistence type="predicted"/>
<dbReference type="InParanoid" id="K1P8H4"/>
<protein>
    <submittedName>
        <fullName evidence="1">Uncharacterized protein</fullName>
    </submittedName>
</protein>
<dbReference type="EMBL" id="JH821620">
    <property type="protein sequence ID" value="EKC17823.1"/>
    <property type="molecule type" value="Genomic_DNA"/>
</dbReference>
<dbReference type="AlphaFoldDB" id="K1P8H4"/>
<reference evidence="1" key="1">
    <citation type="journal article" date="2012" name="Nature">
        <title>The oyster genome reveals stress adaptation and complexity of shell formation.</title>
        <authorList>
            <person name="Zhang G."/>
            <person name="Fang X."/>
            <person name="Guo X."/>
            <person name="Li L."/>
            <person name="Luo R."/>
            <person name="Xu F."/>
            <person name="Yang P."/>
            <person name="Zhang L."/>
            <person name="Wang X."/>
            <person name="Qi H."/>
            <person name="Xiong Z."/>
            <person name="Que H."/>
            <person name="Xie Y."/>
            <person name="Holland P.W."/>
            <person name="Paps J."/>
            <person name="Zhu Y."/>
            <person name="Wu F."/>
            <person name="Chen Y."/>
            <person name="Wang J."/>
            <person name="Peng C."/>
            <person name="Meng J."/>
            <person name="Yang L."/>
            <person name="Liu J."/>
            <person name="Wen B."/>
            <person name="Zhang N."/>
            <person name="Huang Z."/>
            <person name="Zhu Q."/>
            <person name="Feng Y."/>
            <person name="Mount A."/>
            <person name="Hedgecock D."/>
            <person name="Xu Z."/>
            <person name="Liu Y."/>
            <person name="Domazet-Loso T."/>
            <person name="Du Y."/>
            <person name="Sun X."/>
            <person name="Zhang S."/>
            <person name="Liu B."/>
            <person name="Cheng P."/>
            <person name="Jiang X."/>
            <person name="Li J."/>
            <person name="Fan D."/>
            <person name="Wang W."/>
            <person name="Fu W."/>
            <person name="Wang T."/>
            <person name="Wang B."/>
            <person name="Zhang J."/>
            <person name="Peng Z."/>
            <person name="Li Y."/>
            <person name="Li N."/>
            <person name="Wang J."/>
            <person name="Chen M."/>
            <person name="He Y."/>
            <person name="Tan F."/>
            <person name="Song X."/>
            <person name="Zheng Q."/>
            <person name="Huang R."/>
            <person name="Yang H."/>
            <person name="Du X."/>
            <person name="Chen L."/>
            <person name="Yang M."/>
            <person name="Gaffney P.M."/>
            <person name="Wang S."/>
            <person name="Luo L."/>
            <person name="She Z."/>
            <person name="Ming Y."/>
            <person name="Huang W."/>
            <person name="Zhang S."/>
            <person name="Huang B."/>
            <person name="Zhang Y."/>
            <person name="Qu T."/>
            <person name="Ni P."/>
            <person name="Miao G."/>
            <person name="Wang J."/>
            <person name="Wang Q."/>
            <person name="Steinberg C.E."/>
            <person name="Wang H."/>
            <person name="Li N."/>
            <person name="Qian L."/>
            <person name="Zhang G."/>
            <person name="Li Y."/>
            <person name="Yang H."/>
            <person name="Liu X."/>
            <person name="Wang J."/>
            <person name="Yin Y."/>
            <person name="Wang J."/>
        </authorList>
    </citation>
    <scope>NUCLEOTIDE SEQUENCE [LARGE SCALE GENOMIC DNA]</scope>
    <source>
        <strain evidence="1">05x7-T-G4-1.051#20</strain>
    </source>
</reference>
<evidence type="ECO:0000313" key="1">
    <source>
        <dbReference type="EMBL" id="EKC17823.1"/>
    </source>
</evidence>
<sequence>MSLSYSWNGICRAIIMSLLTLQLEDAIGGKDVRNIDAADGENIVTTDTAGVVSAAADTDIMAVMEEVMDIKEEVIIEGNTYFDIVADKTST</sequence>
<dbReference type="HOGENOM" id="CLU_2429168_0_0_1"/>
<gene>
    <name evidence="1" type="ORF">CGI_10000153</name>
</gene>
<accession>K1P8H4</accession>